<dbReference type="InterPro" id="IPR017972">
    <property type="entry name" value="Cyt_P450_CS"/>
</dbReference>
<protein>
    <submittedName>
        <fullName evidence="11">Cytochrome P450</fullName>
    </submittedName>
</protein>
<sequence>MLLDPLNSILLATVLLTVFLLRRRSRLPLPPGPPKIPLLGNLFNHPSVSVWKVYMEWSKLYGKSNSDIIHVDIAGRSIIILSSLEAAVNLLDKRSAIYSDRSGSSPTKFPCSNQVPGFTDHACRWRTMVGILHAELLCCIRRTRRRLFHTVFHAEASKKFLPRLLSPTHQLLRRLLHEPERFMAHLRHMTGIVIMGMAYGIGVVEKDDPYTRLAEDSFASLTEGLVPGKFLVDSFPLLKYIPSWFPGAGLTFQRFARKGRMLSQNMLEKPFAEAKRKIASGDAPYSFTAESLQNLEEFPDKEQAIKETAAIMYSAGTDTIVSALGTFALAMLYNPEAQRRAQAEIDSVIKQGHLPDFDDEPYLPYVSALVREVLRWQPVTPLGVAHFIAVEDEYKGYRIPRGSTVMTNTWAILHDENLYPDPYAFKPERFLLNGKLNPAIQVPEAAAFGFGRRICPGRHMAASSIWITITSILATFDIKKAVGKDGELVEPTYEYFERFILMPQPFECSIKPRSKDAEALIQSTADQDGTL</sequence>
<dbReference type="CDD" id="cd11065">
    <property type="entry name" value="CYP64-like"/>
    <property type="match status" value="1"/>
</dbReference>
<dbReference type="PRINTS" id="PR00463">
    <property type="entry name" value="EP450I"/>
</dbReference>
<evidence type="ECO:0000313" key="12">
    <source>
        <dbReference type="Proteomes" id="UP001221142"/>
    </source>
</evidence>
<dbReference type="GO" id="GO:0016705">
    <property type="term" value="F:oxidoreductase activity, acting on paired donors, with incorporation or reduction of molecular oxygen"/>
    <property type="evidence" value="ECO:0007669"/>
    <property type="project" value="InterPro"/>
</dbReference>
<dbReference type="Proteomes" id="UP001221142">
    <property type="component" value="Unassembled WGS sequence"/>
</dbReference>
<dbReference type="EMBL" id="JARKIF010000047">
    <property type="protein sequence ID" value="KAJ7607877.1"/>
    <property type="molecule type" value="Genomic_DNA"/>
</dbReference>
<dbReference type="AlphaFoldDB" id="A0AAD7B2X0"/>
<comment type="cofactor">
    <cofactor evidence="1 9">
        <name>heme</name>
        <dbReference type="ChEBI" id="CHEBI:30413"/>
    </cofactor>
</comment>
<comment type="similarity">
    <text evidence="3 10">Belongs to the cytochrome P450 family.</text>
</comment>
<evidence type="ECO:0000256" key="3">
    <source>
        <dbReference type="ARBA" id="ARBA00010617"/>
    </source>
</evidence>
<keyword evidence="8 10" id="KW-0503">Monooxygenase</keyword>
<dbReference type="GO" id="GO:0005506">
    <property type="term" value="F:iron ion binding"/>
    <property type="evidence" value="ECO:0007669"/>
    <property type="project" value="InterPro"/>
</dbReference>
<dbReference type="PANTHER" id="PTHR46300:SF7">
    <property type="entry name" value="P450, PUTATIVE (EUROFUNG)-RELATED"/>
    <property type="match status" value="1"/>
</dbReference>
<keyword evidence="5 9" id="KW-0479">Metal-binding</keyword>
<evidence type="ECO:0000256" key="7">
    <source>
        <dbReference type="ARBA" id="ARBA00023004"/>
    </source>
</evidence>
<comment type="caution">
    <text evidence="11">The sequence shown here is derived from an EMBL/GenBank/DDBJ whole genome shotgun (WGS) entry which is preliminary data.</text>
</comment>
<evidence type="ECO:0000256" key="2">
    <source>
        <dbReference type="ARBA" id="ARBA00005179"/>
    </source>
</evidence>
<dbReference type="InterPro" id="IPR050364">
    <property type="entry name" value="Cytochrome_P450_fung"/>
</dbReference>
<proteinExistence type="inferred from homology"/>
<dbReference type="SUPFAM" id="SSF48264">
    <property type="entry name" value="Cytochrome P450"/>
    <property type="match status" value="1"/>
</dbReference>
<dbReference type="PRINTS" id="PR00385">
    <property type="entry name" value="P450"/>
</dbReference>
<evidence type="ECO:0000256" key="10">
    <source>
        <dbReference type="RuleBase" id="RU000461"/>
    </source>
</evidence>
<keyword evidence="12" id="KW-1185">Reference proteome</keyword>
<evidence type="ECO:0000256" key="5">
    <source>
        <dbReference type="ARBA" id="ARBA00022723"/>
    </source>
</evidence>
<evidence type="ECO:0000256" key="4">
    <source>
        <dbReference type="ARBA" id="ARBA00022617"/>
    </source>
</evidence>
<organism evidence="11 12">
    <name type="scientific">Roridomyces roridus</name>
    <dbReference type="NCBI Taxonomy" id="1738132"/>
    <lineage>
        <taxon>Eukaryota</taxon>
        <taxon>Fungi</taxon>
        <taxon>Dikarya</taxon>
        <taxon>Basidiomycota</taxon>
        <taxon>Agaricomycotina</taxon>
        <taxon>Agaricomycetes</taxon>
        <taxon>Agaricomycetidae</taxon>
        <taxon>Agaricales</taxon>
        <taxon>Marasmiineae</taxon>
        <taxon>Mycenaceae</taxon>
        <taxon>Roridomyces</taxon>
    </lineage>
</organism>
<evidence type="ECO:0000256" key="6">
    <source>
        <dbReference type="ARBA" id="ARBA00023002"/>
    </source>
</evidence>
<evidence type="ECO:0000256" key="8">
    <source>
        <dbReference type="ARBA" id="ARBA00023033"/>
    </source>
</evidence>
<dbReference type="PROSITE" id="PS00086">
    <property type="entry name" value="CYTOCHROME_P450"/>
    <property type="match status" value="1"/>
</dbReference>
<dbReference type="GO" id="GO:0020037">
    <property type="term" value="F:heme binding"/>
    <property type="evidence" value="ECO:0007669"/>
    <property type="project" value="InterPro"/>
</dbReference>
<name>A0AAD7B2X0_9AGAR</name>
<dbReference type="PANTHER" id="PTHR46300">
    <property type="entry name" value="P450, PUTATIVE (EUROFUNG)-RELATED-RELATED"/>
    <property type="match status" value="1"/>
</dbReference>
<evidence type="ECO:0000256" key="1">
    <source>
        <dbReference type="ARBA" id="ARBA00001971"/>
    </source>
</evidence>
<accession>A0AAD7B2X0</accession>
<dbReference type="Gene3D" id="1.10.630.10">
    <property type="entry name" value="Cytochrome P450"/>
    <property type="match status" value="1"/>
</dbReference>
<dbReference type="InterPro" id="IPR002401">
    <property type="entry name" value="Cyt_P450_E_grp-I"/>
</dbReference>
<dbReference type="GO" id="GO:0004497">
    <property type="term" value="F:monooxygenase activity"/>
    <property type="evidence" value="ECO:0007669"/>
    <property type="project" value="UniProtKB-KW"/>
</dbReference>
<keyword evidence="6 10" id="KW-0560">Oxidoreductase</keyword>
<dbReference type="InterPro" id="IPR036396">
    <property type="entry name" value="Cyt_P450_sf"/>
</dbReference>
<keyword evidence="4 9" id="KW-0349">Heme</keyword>
<keyword evidence="7 9" id="KW-0408">Iron</keyword>
<gene>
    <name evidence="11" type="ORF">FB45DRAFT_846440</name>
</gene>
<evidence type="ECO:0000313" key="11">
    <source>
        <dbReference type="EMBL" id="KAJ7607877.1"/>
    </source>
</evidence>
<comment type="pathway">
    <text evidence="2">Secondary metabolite biosynthesis.</text>
</comment>
<dbReference type="Pfam" id="PF00067">
    <property type="entry name" value="p450"/>
    <property type="match status" value="1"/>
</dbReference>
<dbReference type="InterPro" id="IPR001128">
    <property type="entry name" value="Cyt_P450"/>
</dbReference>
<reference evidence="11" key="1">
    <citation type="submission" date="2023-03" db="EMBL/GenBank/DDBJ databases">
        <title>Massive genome expansion in bonnet fungi (Mycena s.s.) driven by repeated elements and novel gene families across ecological guilds.</title>
        <authorList>
            <consortium name="Lawrence Berkeley National Laboratory"/>
            <person name="Harder C.B."/>
            <person name="Miyauchi S."/>
            <person name="Viragh M."/>
            <person name="Kuo A."/>
            <person name="Thoen E."/>
            <person name="Andreopoulos B."/>
            <person name="Lu D."/>
            <person name="Skrede I."/>
            <person name="Drula E."/>
            <person name="Henrissat B."/>
            <person name="Morin E."/>
            <person name="Kohler A."/>
            <person name="Barry K."/>
            <person name="LaButti K."/>
            <person name="Morin E."/>
            <person name="Salamov A."/>
            <person name="Lipzen A."/>
            <person name="Mereny Z."/>
            <person name="Hegedus B."/>
            <person name="Baldrian P."/>
            <person name="Stursova M."/>
            <person name="Weitz H."/>
            <person name="Taylor A."/>
            <person name="Grigoriev I.V."/>
            <person name="Nagy L.G."/>
            <person name="Martin F."/>
            <person name="Kauserud H."/>
        </authorList>
    </citation>
    <scope>NUCLEOTIDE SEQUENCE</scope>
    <source>
        <strain evidence="11">9284</strain>
    </source>
</reference>
<feature type="binding site" description="axial binding residue" evidence="9">
    <location>
        <position position="455"/>
    </location>
    <ligand>
        <name>heme</name>
        <dbReference type="ChEBI" id="CHEBI:30413"/>
    </ligand>
    <ligandPart>
        <name>Fe</name>
        <dbReference type="ChEBI" id="CHEBI:18248"/>
    </ligandPart>
</feature>
<evidence type="ECO:0000256" key="9">
    <source>
        <dbReference type="PIRSR" id="PIRSR602401-1"/>
    </source>
</evidence>